<feature type="domain" description="EF-hand" evidence="4">
    <location>
        <begin position="207"/>
        <end position="242"/>
    </location>
</feature>
<dbReference type="InterPro" id="IPR002048">
    <property type="entry name" value="EF_hand_dom"/>
</dbReference>
<dbReference type="STRING" id="157072.A0A024TVX6"/>
<evidence type="ECO:0000256" key="1">
    <source>
        <dbReference type="ARBA" id="ARBA00022614"/>
    </source>
</evidence>
<dbReference type="GO" id="GO:0005737">
    <property type="term" value="C:cytoplasm"/>
    <property type="evidence" value="ECO:0007669"/>
    <property type="project" value="TreeGrafter"/>
</dbReference>
<dbReference type="PROSITE" id="PS51450">
    <property type="entry name" value="LRR"/>
    <property type="match status" value="1"/>
</dbReference>
<feature type="domain" description="EF-hand" evidence="4">
    <location>
        <begin position="290"/>
        <end position="319"/>
    </location>
</feature>
<name>A0A024TVX6_9STRA</name>
<protein>
    <recommendedName>
        <fullName evidence="4">EF-hand domain-containing protein</fullName>
    </recommendedName>
</protein>
<dbReference type="SMART" id="SM00054">
    <property type="entry name" value="EFh"/>
    <property type="match status" value="3"/>
</dbReference>
<evidence type="ECO:0000256" key="2">
    <source>
        <dbReference type="ARBA" id="ARBA00022737"/>
    </source>
</evidence>
<dbReference type="SUPFAM" id="SSF52058">
    <property type="entry name" value="L domain-like"/>
    <property type="match status" value="2"/>
</dbReference>
<evidence type="ECO:0000259" key="4">
    <source>
        <dbReference type="PROSITE" id="PS50222"/>
    </source>
</evidence>
<dbReference type="Gene3D" id="1.10.238.10">
    <property type="entry name" value="EF-hand"/>
    <property type="match status" value="1"/>
</dbReference>
<dbReference type="PROSITE" id="PS00018">
    <property type="entry name" value="EF_HAND_1"/>
    <property type="match status" value="3"/>
</dbReference>
<dbReference type="InterPro" id="IPR032675">
    <property type="entry name" value="LRR_dom_sf"/>
</dbReference>
<dbReference type="PANTHER" id="PTHR48051">
    <property type="match status" value="1"/>
</dbReference>
<sequence length="1239" mass="139534">MTPPADTILLEATLTSTAAPPHPLKLPLPVRGAPSSSGPSNSGLVQLIQLGASGRYVLRLLDLVVPNPKRQHLYVLLCRSKVTSLTKTFLTTFERTAERLLLADGPDGQLKGCHLHSFDHPLDHIMDLRDFKSVVVCKPATAKPPTVVADIHLFANFVPYAHLTAESEAALAAKASLLAAKQAQDNEDFGREGVQVNLQHAELDIATLQASAHELFRMFDRDRSGTIEFSEFQRMLAFRHINLLEPQARRFFALCDIDRGGAIDEEEFVAALYMTNYLKGRKPTPHLTPEDVFAVFDDDRDNCLNLLEYELALKALGVQAPKQAMMKHFPSANRLITLLEFQRAWVALIDVVTECETRKLLPLPPPPLLHQRLLHPSLRTQQLQGHLLAGLAAQAAEEVAAAAAARDVVLEIGRLRAIERQTAQREVLHLKRGEEVEIKTIEALREREEKMQRRRARNAKVKLVQEEKRLVALVNADRERRKQLLMSVRTEALMRRRDDTAARRAARGDDELLLANRQLVVVPHELYHGKAALMELSNMIIVDLAHNKLTTLPENFAYNLDSVQKLDISYNELESLPADIGQLHALRLLSVRRNRLTALPASLSRLACLEILDVSSNALCSLRLGHDTTNTTASSWGGLRALQALYVGDNSLATLPPDLSATPSLAYLDMVGNPVSRFPLSFRDCRALVMLDVSKCALKHLSTEFGSHPRAQVVQMSYNMLSHLPPSVAGLTAMQELSISHNELLSLPEAVGAWGDLVALDASYNRIRLLPDEIGQWRQVEVLNLSHNRLQNVPRQIGSLAFLHTLHLRDNALVELPLDMGALTALRHCDLSRNALTALPPQLGFCHALRTLDVSENVITALPPSAGMWMALEKLQLQHNQLVSPLPDTVVDWTALRVLDLSHNALTHLDRALCTLTRLESLNVAKNRIAFLPVEVGNMTGLRHLDLYRNALQALPMELAMLIPTLEVLHVDGNPLSALPEKWCTRWRLQDKYRTQFAHGYSTPEALEWTQDHAIYYPAVVAVWTAHADEYLSHAVLVSSFLDEVRTVLHDQWQPRFEKPVKMHFFEFKYQGHPTVYDDAGDDVRNDHRRQEAARAASRDAQVAAIASDTSVLAHALDETYAVNMVEAEMKSAVKRERHRRKKEFERHVAAKTLQQYIQVHATERNDEEARRRQEARHEFAERMTHEALQQEAILQRNYSAPDQTKWNFYHRTGRHLDDMMEMQVEDGRVEKDHSRIES</sequence>
<dbReference type="Gene3D" id="3.80.10.10">
    <property type="entry name" value="Ribonuclease Inhibitor"/>
    <property type="match status" value="3"/>
</dbReference>
<dbReference type="SMART" id="SM00364">
    <property type="entry name" value="LRR_BAC"/>
    <property type="match status" value="9"/>
</dbReference>
<dbReference type="InterPro" id="IPR011992">
    <property type="entry name" value="EF-hand-dom_pair"/>
</dbReference>
<organism evidence="5">
    <name type="scientific">Aphanomyces invadans</name>
    <dbReference type="NCBI Taxonomy" id="157072"/>
    <lineage>
        <taxon>Eukaryota</taxon>
        <taxon>Sar</taxon>
        <taxon>Stramenopiles</taxon>
        <taxon>Oomycota</taxon>
        <taxon>Saprolegniomycetes</taxon>
        <taxon>Saprolegniales</taxon>
        <taxon>Verrucalvaceae</taxon>
        <taxon>Aphanomyces</taxon>
    </lineage>
</organism>
<reference evidence="5" key="1">
    <citation type="submission" date="2013-12" db="EMBL/GenBank/DDBJ databases">
        <title>The Genome Sequence of Aphanomyces invadans NJM9701.</title>
        <authorList>
            <consortium name="The Broad Institute Genomics Platform"/>
            <person name="Russ C."/>
            <person name="Tyler B."/>
            <person name="van West P."/>
            <person name="Dieguez-Uribeondo J."/>
            <person name="Young S.K."/>
            <person name="Zeng Q."/>
            <person name="Gargeya S."/>
            <person name="Fitzgerald M."/>
            <person name="Abouelleil A."/>
            <person name="Alvarado L."/>
            <person name="Chapman S.B."/>
            <person name="Gainer-Dewar J."/>
            <person name="Goldberg J."/>
            <person name="Griggs A."/>
            <person name="Gujja S."/>
            <person name="Hansen M."/>
            <person name="Howarth C."/>
            <person name="Imamovic A."/>
            <person name="Ireland A."/>
            <person name="Larimer J."/>
            <person name="McCowan C."/>
            <person name="Murphy C."/>
            <person name="Pearson M."/>
            <person name="Poon T.W."/>
            <person name="Priest M."/>
            <person name="Roberts A."/>
            <person name="Saif S."/>
            <person name="Shea T."/>
            <person name="Sykes S."/>
            <person name="Wortman J."/>
            <person name="Nusbaum C."/>
            <person name="Birren B."/>
        </authorList>
    </citation>
    <scope>NUCLEOTIDE SEQUENCE [LARGE SCALE GENOMIC DNA]</scope>
    <source>
        <strain evidence="5">NJM9701</strain>
    </source>
</reference>
<dbReference type="SUPFAM" id="SSF47473">
    <property type="entry name" value="EF-hand"/>
    <property type="match status" value="1"/>
</dbReference>
<keyword evidence="2" id="KW-0677">Repeat</keyword>
<dbReference type="InterPro" id="IPR050216">
    <property type="entry name" value="LRR_domain-containing"/>
</dbReference>
<gene>
    <name evidence="5" type="ORF">H310_08883</name>
</gene>
<dbReference type="GO" id="GO:0005509">
    <property type="term" value="F:calcium ion binding"/>
    <property type="evidence" value="ECO:0007669"/>
    <property type="project" value="InterPro"/>
</dbReference>
<keyword evidence="1" id="KW-0433">Leucine-rich repeat</keyword>
<dbReference type="PROSITE" id="PS50222">
    <property type="entry name" value="EF_HAND_2"/>
    <property type="match status" value="3"/>
</dbReference>
<dbReference type="PANTHER" id="PTHR48051:SF1">
    <property type="entry name" value="RAS SUPPRESSOR PROTEIN 1"/>
    <property type="match status" value="1"/>
</dbReference>
<dbReference type="InterPro" id="IPR001611">
    <property type="entry name" value="Leu-rich_rpt"/>
</dbReference>
<dbReference type="SMART" id="SM00369">
    <property type="entry name" value="LRR_TYP"/>
    <property type="match status" value="13"/>
</dbReference>
<dbReference type="InterPro" id="IPR018247">
    <property type="entry name" value="EF_Hand_1_Ca_BS"/>
</dbReference>
<dbReference type="AlphaFoldDB" id="A0A024TVX6"/>
<dbReference type="Pfam" id="PF13855">
    <property type="entry name" value="LRR_8"/>
    <property type="match status" value="2"/>
</dbReference>
<dbReference type="GeneID" id="20085933"/>
<dbReference type="CDD" id="cd00051">
    <property type="entry name" value="EFh"/>
    <property type="match status" value="1"/>
</dbReference>
<dbReference type="EMBL" id="KI913970">
    <property type="protein sequence ID" value="ETV98144.1"/>
    <property type="molecule type" value="Genomic_DNA"/>
</dbReference>
<feature type="domain" description="EF-hand" evidence="4">
    <location>
        <begin position="243"/>
        <end position="278"/>
    </location>
</feature>
<dbReference type="eggNOG" id="KOG0619">
    <property type="taxonomic scope" value="Eukaryota"/>
</dbReference>
<dbReference type="OrthoDB" id="69127at2759"/>
<dbReference type="RefSeq" id="XP_008873019.1">
    <property type="nucleotide sequence ID" value="XM_008874797.1"/>
</dbReference>
<proteinExistence type="predicted"/>
<dbReference type="VEuPathDB" id="FungiDB:H310_08883"/>
<keyword evidence="3" id="KW-0106">Calcium</keyword>
<evidence type="ECO:0000313" key="5">
    <source>
        <dbReference type="EMBL" id="ETV98144.1"/>
    </source>
</evidence>
<accession>A0A024TVX6</accession>
<evidence type="ECO:0000256" key="3">
    <source>
        <dbReference type="ARBA" id="ARBA00022837"/>
    </source>
</evidence>
<dbReference type="Pfam" id="PF13499">
    <property type="entry name" value="EF-hand_7"/>
    <property type="match status" value="1"/>
</dbReference>
<dbReference type="InterPro" id="IPR003591">
    <property type="entry name" value="Leu-rich_rpt_typical-subtyp"/>
</dbReference>